<evidence type="ECO:0000313" key="13">
    <source>
        <dbReference type="Proteomes" id="UP001221413"/>
    </source>
</evidence>
<keyword evidence="4" id="KW-0808">Transferase</keyword>
<dbReference type="Pfam" id="PF04488">
    <property type="entry name" value="Gly_transf_sug"/>
    <property type="match status" value="1"/>
</dbReference>
<dbReference type="FunFam" id="3.90.550.20:FF:000002">
    <property type="entry name" value="Initiation-specific alpha-1,6-mannosyltransferase"/>
    <property type="match status" value="1"/>
</dbReference>
<dbReference type="InterPro" id="IPR029044">
    <property type="entry name" value="Nucleotide-diphossugar_trans"/>
</dbReference>
<name>A0AAD6IXT7_DREDA</name>
<evidence type="ECO:0000256" key="7">
    <source>
        <dbReference type="ARBA" id="ARBA00022989"/>
    </source>
</evidence>
<evidence type="ECO:0000256" key="2">
    <source>
        <dbReference type="ARBA" id="ARBA00009003"/>
    </source>
</evidence>
<evidence type="ECO:0000256" key="9">
    <source>
        <dbReference type="ARBA" id="ARBA00023136"/>
    </source>
</evidence>
<proteinExistence type="inferred from homology"/>
<organism evidence="12 13">
    <name type="scientific">Drechslerella dactyloides</name>
    <name type="common">Nematode-trapping fungus</name>
    <name type="synonym">Arthrobotrys dactyloides</name>
    <dbReference type="NCBI Taxonomy" id="74499"/>
    <lineage>
        <taxon>Eukaryota</taxon>
        <taxon>Fungi</taxon>
        <taxon>Dikarya</taxon>
        <taxon>Ascomycota</taxon>
        <taxon>Pezizomycotina</taxon>
        <taxon>Orbiliomycetes</taxon>
        <taxon>Orbiliales</taxon>
        <taxon>Orbiliaceae</taxon>
        <taxon>Drechslerella</taxon>
    </lineage>
</organism>
<feature type="compositionally biased region" description="Polar residues" evidence="11">
    <location>
        <begin position="483"/>
        <end position="496"/>
    </location>
</feature>
<comment type="subcellular location">
    <subcellularLocation>
        <location evidence="10">Endomembrane system</location>
        <topology evidence="10">Single-pass type II membrane protein</topology>
    </subcellularLocation>
    <subcellularLocation>
        <location evidence="1">Golgi apparatus membrane</location>
        <topology evidence="1">Single-pass membrane protein</topology>
    </subcellularLocation>
</comment>
<keyword evidence="8" id="KW-0333">Golgi apparatus</keyword>
<evidence type="ECO:0000256" key="5">
    <source>
        <dbReference type="ARBA" id="ARBA00022692"/>
    </source>
</evidence>
<evidence type="ECO:0000256" key="3">
    <source>
        <dbReference type="ARBA" id="ARBA00022676"/>
    </source>
</evidence>
<evidence type="ECO:0000256" key="8">
    <source>
        <dbReference type="ARBA" id="ARBA00023034"/>
    </source>
</evidence>
<evidence type="ECO:0008006" key="14">
    <source>
        <dbReference type="Google" id="ProtNLM"/>
    </source>
</evidence>
<dbReference type="Proteomes" id="UP001221413">
    <property type="component" value="Unassembled WGS sequence"/>
</dbReference>
<dbReference type="InterPro" id="IPR007577">
    <property type="entry name" value="GlycoTrfase_DXD_sugar-bd_CS"/>
</dbReference>
<sequence>MVGGSKKVGWLAIYAAFILLTATLSHGRSLPQLHITPLKARPANESSKPDTVGGITKLISNGIWAFPENPEIFKNGTWMRVGPDVGNKRKLALPVTSGANPSYRVEAIGQWGDKYDGHGWTEFLHWRLTPIVNAPTDYLSSEQDPESLARQFYLVNDFQTTELGKIEQFERLVKWALSTSDTADGSSQMANARIKENLPYLRRVTVSPSTLGPDWGALEFIPDSVQNVNQSDIQFDAPVQRKPGFRINPGIEDSALFDPYLGLTTNDLTQTPAYAPEDRVFANLCVMRDGSESEVRQALVDGKLRPGRYRVMLSKGAPLPEFSRNEVSMKLELFGPAARELAILLKLHNRLNPHTLDTQQAAGATHGIPRSNPVPLPLEFRPFFSHVKAAFKLDFSTNRPGSPSGAAAGRWKMLSFKRALILSAVVLTIFFFTSSRRSEGTSEIPTTHIRGGARPKVEEDVVQPGTDASANKSEEPTEMLVTQGVTTTPRKNQPRPSSMKDEPLREQLAFQFPYDVSNKFPAFIWQTWKYTVANPRFRESYRPLEASWTYHHPDFIHEVITDQVALHLIKHLYGSVPQVLEAFMALPSAILKADFFRYLILLARGGIYSDIDTAALKPATKWIPPTFKMSSIGLVIGIEADPDRPDWAQWYSRRIQFCQWTIQSKPGHPVLREIVARITEKTLAMKRKGKLRVDRNGVIEFTGPAAWTDSVFAYFNDDTYFKTDKNNLVDWRNFTGMNQPRKLGDVVVLPITSFSPGVGQFGAGEDDDPQAFVKHLFEGTWKPETERHIGENDDDKKVRLKAEAEEKQRLRRLGIYST</sequence>
<accession>A0AAD6IXT7</accession>
<evidence type="ECO:0000313" key="12">
    <source>
        <dbReference type="EMBL" id="KAJ6260668.1"/>
    </source>
</evidence>
<dbReference type="GO" id="GO:0006487">
    <property type="term" value="P:protein N-linked glycosylation"/>
    <property type="evidence" value="ECO:0007669"/>
    <property type="project" value="TreeGrafter"/>
</dbReference>
<evidence type="ECO:0000256" key="10">
    <source>
        <dbReference type="ARBA" id="ARBA00060399"/>
    </source>
</evidence>
<evidence type="ECO:0000256" key="6">
    <source>
        <dbReference type="ARBA" id="ARBA00022968"/>
    </source>
</evidence>
<comment type="caution">
    <text evidence="12">The sequence shown here is derived from an EMBL/GenBank/DDBJ whole genome shotgun (WGS) entry which is preliminary data.</text>
</comment>
<feature type="region of interest" description="Disordered" evidence="11">
    <location>
        <begin position="440"/>
        <end position="502"/>
    </location>
</feature>
<keyword evidence="9" id="KW-0472">Membrane</keyword>
<dbReference type="SUPFAM" id="SSF53448">
    <property type="entry name" value="Nucleotide-diphospho-sugar transferases"/>
    <property type="match status" value="1"/>
</dbReference>
<dbReference type="PANTHER" id="PTHR31834:SF1">
    <property type="entry name" value="INITIATION-SPECIFIC ALPHA-1,6-MANNOSYLTRANSFERASE"/>
    <property type="match status" value="1"/>
</dbReference>
<dbReference type="GO" id="GO:0000136">
    <property type="term" value="C:mannan polymerase complex"/>
    <property type="evidence" value="ECO:0007669"/>
    <property type="project" value="TreeGrafter"/>
</dbReference>
<keyword evidence="13" id="KW-1185">Reference proteome</keyword>
<evidence type="ECO:0000256" key="1">
    <source>
        <dbReference type="ARBA" id="ARBA00004194"/>
    </source>
</evidence>
<protein>
    <recommendedName>
        <fullName evidence="14">Glycosyltransferase family 32 protein</fullName>
    </recommendedName>
</protein>
<dbReference type="Gene3D" id="3.90.550.20">
    <property type="match status" value="1"/>
</dbReference>
<keyword evidence="5" id="KW-0812">Transmembrane</keyword>
<keyword evidence="3" id="KW-0328">Glycosyltransferase</keyword>
<dbReference type="AlphaFoldDB" id="A0AAD6IXT7"/>
<reference evidence="12" key="1">
    <citation type="submission" date="2023-01" db="EMBL/GenBank/DDBJ databases">
        <title>The chitinases involved in constricting ring structure development in the nematode-trapping fungus Drechslerella dactyloides.</title>
        <authorList>
            <person name="Wang R."/>
            <person name="Zhang L."/>
            <person name="Tang P."/>
            <person name="Li S."/>
            <person name="Liang L."/>
        </authorList>
    </citation>
    <scope>NUCLEOTIDE SEQUENCE</scope>
    <source>
        <strain evidence="12">YMF1.00031</strain>
    </source>
</reference>
<keyword evidence="7" id="KW-1133">Transmembrane helix</keyword>
<gene>
    <name evidence="12" type="ORF">Dda_4895</name>
</gene>
<keyword evidence="6" id="KW-0735">Signal-anchor</keyword>
<evidence type="ECO:0000256" key="4">
    <source>
        <dbReference type="ARBA" id="ARBA00022679"/>
    </source>
</evidence>
<comment type="similarity">
    <text evidence="2">Belongs to the glycosyltransferase 32 family.</text>
</comment>
<evidence type="ECO:0000256" key="11">
    <source>
        <dbReference type="SAM" id="MobiDB-lite"/>
    </source>
</evidence>
<dbReference type="EMBL" id="JAQGDS010000005">
    <property type="protein sequence ID" value="KAJ6260668.1"/>
    <property type="molecule type" value="Genomic_DNA"/>
</dbReference>
<dbReference type="PANTHER" id="PTHR31834">
    <property type="entry name" value="INITIATION-SPECIFIC ALPHA-1,6-MANNOSYLTRANSFERASE"/>
    <property type="match status" value="1"/>
</dbReference>
<dbReference type="GO" id="GO:0000009">
    <property type="term" value="F:alpha-1,6-mannosyltransferase activity"/>
    <property type="evidence" value="ECO:0007669"/>
    <property type="project" value="InterPro"/>
</dbReference>
<dbReference type="InterPro" id="IPR039367">
    <property type="entry name" value="Och1-like"/>
</dbReference>